<feature type="domain" description="Heterokaryon incompatibility" evidence="1">
    <location>
        <begin position="25"/>
        <end position="109"/>
    </location>
</feature>
<evidence type="ECO:0000259" key="3">
    <source>
        <dbReference type="Pfam" id="PF26640"/>
    </source>
</evidence>
<feature type="domain" description="T6SS Phospholipase effector Tle1-like catalytic" evidence="2">
    <location>
        <begin position="478"/>
        <end position="674"/>
    </location>
</feature>
<protein>
    <recommendedName>
        <fullName evidence="6">Heterokaryon incompatibility domain-containing protein</fullName>
    </recommendedName>
</protein>
<dbReference type="Pfam" id="PF09994">
    <property type="entry name" value="T6SS_Tle1-like_cat"/>
    <property type="match status" value="1"/>
</dbReference>
<reference evidence="4" key="2">
    <citation type="journal article" date="2023" name="IMA Fungus">
        <title>Comparative genomic study of the Penicillium genus elucidates a diverse pangenome and 15 lateral gene transfer events.</title>
        <authorList>
            <person name="Petersen C."/>
            <person name="Sorensen T."/>
            <person name="Nielsen M.R."/>
            <person name="Sondergaard T.E."/>
            <person name="Sorensen J.L."/>
            <person name="Fitzpatrick D.A."/>
            <person name="Frisvad J.C."/>
            <person name="Nielsen K.L."/>
        </authorList>
    </citation>
    <scope>NUCLEOTIDE SEQUENCE</scope>
    <source>
        <strain evidence="4">IBT 35673</strain>
    </source>
</reference>
<evidence type="ECO:0000259" key="1">
    <source>
        <dbReference type="Pfam" id="PF06985"/>
    </source>
</evidence>
<accession>A0A9W9QFT8</accession>
<sequence>MRLIRTEPPFQLEDFMDNELRGLEYAILSHRWDDSEVSFQEMLQPTDTARQKKGYQKIEKFCEIARQDGFKYAWVDTCCINKESSAELSESINSMFRWYRDAGKCYAYMMDVAIPSNDDFSKSVWFTRGWTLQELIAPKDMVFLANDWTDIGPRRDFSSKISQITKIDEALLLGEKSLDSFCVSKRMSWAAGRETSRAEDRAYSLMGIFGINMPLLYGEGNNAFIRLQEEIMKDTSDETLFAWENKSVPEDTPCGLLAPSPDCFAESAGIEPYPLSQGDLPFVLTNRGIRMQSPLVPAHTSTTTLILQCVADSTLIGITIKPKPNSPNVDDCMRIGNPLLRGIPPYFLHDATLHTRYIAKSFLATPADNMDLSIPIEETGPETQSDPPLLHRPFHRRIKPEGQFKKIIFLFDDTAMPHHAPVDGSRRASRLHSIPGRAVVHGYPAGRFSTLHALNNMLRLANDRQMTYYEPWRHKKTVARILSEAHQFLSENHQPGDEISMFGFGKGCDVVITLCKILQDDGISKSFRYSDWVRQYEKYETKTKGDLKRRRALRVAMWRKMQIERGRSREPGQIQFIGLFDPVKSSRQLSIVSTTTLASYGHTVRHAIAIDEKQIRLSPSIVQERVDPPQNLQQMWFPGTHQDLGGTMSYSKNKGQIAPELPPSKMPLLWMAAEAEKAGLRLDEEGRNLQRGGLPHSGIDLRKQDYKICLSGKEATEMSIRQDVFFGALLPSSEQGPIHSELEFGHGWFPPHVCMQNIKNMLYSKSIHRSTALERGQREIPANAAVHASAIHRMKNTELHPAYRPSNLHIVDPDSLSISNEEDLVGGYFIYKPLGSGHPQ</sequence>
<evidence type="ECO:0008006" key="6">
    <source>
        <dbReference type="Google" id="ProtNLM"/>
    </source>
</evidence>
<reference evidence="4" key="1">
    <citation type="submission" date="2022-12" db="EMBL/GenBank/DDBJ databases">
        <authorList>
            <person name="Petersen C."/>
        </authorList>
    </citation>
    <scope>NUCLEOTIDE SEQUENCE</scope>
    <source>
        <strain evidence="4">IBT 35673</strain>
    </source>
</reference>
<comment type="caution">
    <text evidence="4">The sequence shown here is derived from an EMBL/GenBank/DDBJ whole genome shotgun (WGS) entry which is preliminary data.</text>
</comment>
<organism evidence="4 5">
    <name type="scientific">Penicillium brevicompactum</name>
    <dbReference type="NCBI Taxonomy" id="5074"/>
    <lineage>
        <taxon>Eukaryota</taxon>
        <taxon>Fungi</taxon>
        <taxon>Dikarya</taxon>
        <taxon>Ascomycota</taxon>
        <taxon>Pezizomycotina</taxon>
        <taxon>Eurotiomycetes</taxon>
        <taxon>Eurotiomycetidae</taxon>
        <taxon>Eurotiales</taxon>
        <taxon>Aspergillaceae</taxon>
        <taxon>Penicillium</taxon>
    </lineage>
</organism>
<dbReference type="InterPro" id="IPR010730">
    <property type="entry name" value="HET"/>
</dbReference>
<feature type="domain" description="DUF8212" evidence="3">
    <location>
        <begin position="222"/>
        <end position="247"/>
    </location>
</feature>
<dbReference type="InterPro" id="IPR058525">
    <property type="entry name" value="DUF8212"/>
</dbReference>
<proteinExistence type="predicted"/>
<dbReference type="Proteomes" id="UP001147695">
    <property type="component" value="Unassembled WGS sequence"/>
</dbReference>
<dbReference type="EMBL" id="JAPZBQ010000004">
    <property type="protein sequence ID" value="KAJ5335330.1"/>
    <property type="molecule type" value="Genomic_DNA"/>
</dbReference>
<dbReference type="InterPro" id="IPR018712">
    <property type="entry name" value="Tle1-like_cat"/>
</dbReference>
<dbReference type="PANTHER" id="PTHR10622:SF10">
    <property type="entry name" value="HET DOMAIN-CONTAINING PROTEIN"/>
    <property type="match status" value="1"/>
</dbReference>
<dbReference type="Pfam" id="PF06985">
    <property type="entry name" value="HET"/>
    <property type="match status" value="1"/>
</dbReference>
<evidence type="ECO:0000259" key="2">
    <source>
        <dbReference type="Pfam" id="PF09994"/>
    </source>
</evidence>
<evidence type="ECO:0000313" key="4">
    <source>
        <dbReference type="EMBL" id="KAJ5335330.1"/>
    </source>
</evidence>
<evidence type="ECO:0000313" key="5">
    <source>
        <dbReference type="Proteomes" id="UP001147695"/>
    </source>
</evidence>
<dbReference type="PANTHER" id="PTHR10622">
    <property type="entry name" value="HET DOMAIN-CONTAINING PROTEIN"/>
    <property type="match status" value="1"/>
</dbReference>
<dbReference type="AlphaFoldDB" id="A0A9W9QFT8"/>
<dbReference type="Pfam" id="PF26640">
    <property type="entry name" value="DUF8212"/>
    <property type="match status" value="1"/>
</dbReference>
<gene>
    <name evidence="4" type="ORF">N7452_007733</name>
</gene>
<name>A0A9W9QFT8_PENBR</name>